<dbReference type="SMART" id="SM01207">
    <property type="entry name" value="G3P_acyltransf"/>
    <property type="match status" value="1"/>
</dbReference>
<keyword evidence="5 10" id="KW-1133">Transmembrane helix</keyword>
<evidence type="ECO:0000256" key="4">
    <source>
        <dbReference type="ARBA" id="ARBA00022692"/>
    </source>
</evidence>
<evidence type="ECO:0000256" key="5">
    <source>
        <dbReference type="ARBA" id="ARBA00022989"/>
    </source>
</evidence>
<feature type="transmembrane region" description="Helical" evidence="10">
    <location>
        <begin position="145"/>
        <end position="173"/>
    </location>
</feature>
<dbReference type="HAMAP" id="MF_01043">
    <property type="entry name" value="PlsY"/>
    <property type="match status" value="1"/>
</dbReference>
<keyword evidence="7 10" id="KW-0472">Membrane</keyword>
<gene>
    <name evidence="10 11" type="primary">plsY</name>
    <name evidence="11" type="ORF">CAXC1_50008</name>
</gene>
<evidence type="ECO:0000313" key="12">
    <source>
        <dbReference type="Proteomes" id="UP001314181"/>
    </source>
</evidence>
<protein>
    <recommendedName>
        <fullName evidence="10">Glycerol-3-phosphate acyltransferase</fullName>
    </recommendedName>
    <alternativeName>
        <fullName evidence="10">Acyl-PO4 G3P acyltransferase</fullName>
    </alternativeName>
    <alternativeName>
        <fullName evidence="10">Acyl-phosphate--glycerol-3-phosphate acyltransferase</fullName>
    </alternativeName>
    <alternativeName>
        <fullName evidence="10">G3P acyltransferase</fullName>
        <shortName evidence="10">GPAT</shortName>
        <ecNumber evidence="10">2.3.1.275</ecNumber>
    </alternativeName>
    <alternativeName>
        <fullName evidence="10">Lysophosphatidic acid synthase</fullName>
        <shortName evidence="10">LPA synthase</shortName>
    </alternativeName>
</protein>
<sequence>MIKTILLILSYLLGSVSFGTVISNSMKMKNPRNAGSKNIGASNMIRVNGLRAGALTLLADGLKGAIPVLLTKHYYGSRIAMGFGIAAVVGHIFPIWTKFKGGKGVATGIFVITIINYKIGILSGLLWILVFFLSGYASLSSLTAIYSATIAIIMFDNQKVVLWHIILATLIFYKHAQNIQKLIKQTEHRFQPTNLTF</sequence>
<dbReference type="GO" id="GO:0016746">
    <property type="term" value="F:acyltransferase activity"/>
    <property type="evidence" value="ECO:0007669"/>
    <property type="project" value="UniProtKB-KW"/>
</dbReference>
<keyword evidence="1 10" id="KW-1003">Cell membrane</keyword>
<evidence type="ECO:0000256" key="3">
    <source>
        <dbReference type="ARBA" id="ARBA00022679"/>
    </source>
</evidence>
<keyword evidence="4 10" id="KW-0812">Transmembrane</keyword>
<evidence type="ECO:0000313" key="11">
    <source>
        <dbReference type="EMBL" id="CAK8163449.1"/>
    </source>
</evidence>
<evidence type="ECO:0000256" key="10">
    <source>
        <dbReference type="HAMAP-Rule" id="MF_01043"/>
    </source>
</evidence>
<keyword evidence="12" id="KW-1185">Reference proteome</keyword>
<comment type="catalytic activity">
    <reaction evidence="10">
        <text>an acyl phosphate + sn-glycerol 3-phosphate = a 1-acyl-sn-glycero-3-phosphate + phosphate</text>
        <dbReference type="Rhea" id="RHEA:34075"/>
        <dbReference type="ChEBI" id="CHEBI:43474"/>
        <dbReference type="ChEBI" id="CHEBI:57597"/>
        <dbReference type="ChEBI" id="CHEBI:57970"/>
        <dbReference type="ChEBI" id="CHEBI:59918"/>
        <dbReference type="EC" id="2.3.1.275"/>
    </reaction>
</comment>
<evidence type="ECO:0000256" key="9">
    <source>
        <dbReference type="ARBA" id="ARBA00023264"/>
    </source>
</evidence>
<evidence type="ECO:0000256" key="7">
    <source>
        <dbReference type="ARBA" id="ARBA00023136"/>
    </source>
</evidence>
<dbReference type="EMBL" id="CAWVOK010000031">
    <property type="protein sequence ID" value="CAK8163449.1"/>
    <property type="molecule type" value="Genomic_DNA"/>
</dbReference>
<dbReference type="Proteomes" id="UP001314181">
    <property type="component" value="Unassembled WGS sequence"/>
</dbReference>
<evidence type="ECO:0000256" key="1">
    <source>
        <dbReference type="ARBA" id="ARBA00022475"/>
    </source>
</evidence>
<dbReference type="Pfam" id="PF02660">
    <property type="entry name" value="G3P_acyltransf"/>
    <property type="match status" value="1"/>
</dbReference>
<dbReference type="EC" id="2.3.1.275" evidence="10"/>
<dbReference type="PANTHER" id="PTHR30309">
    <property type="entry name" value="INNER MEMBRANE PROTEIN YGIH"/>
    <property type="match status" value="1"/>
</dbReference>
<keyword evidence="3 10" id="KW-0808">Transferase</keyword>
<proteinExistence type="inferred from homology"/>
<dbReference type="NCBIfam" id="TIGR00023">
    <property type="entry name" value="glycerol-3-phosphate 1-O-acyltransferase PlsY"/>
    <property type="match status" value="1"/>
</dbReference>
<keyword evidence="11" id="KW-0012">Acyltransferase</keyword>
<feature type="transmembrane region" description="Helical" evidence="10">
    <location>
        <begin position="109"/>
        <end position="133"/>
    </location>
</feature>
<comment type="function">
    <text evidence="10">Catalyzes the transfer of an acyl group from acyl-phosphate (acyl-PO(4)) to glycerol-3-phosphate (G3P) to form lysophosphatidic acid (LPA). This enzyme utilizes acyl-phosphate as fatty acyl donor, but not acyl-CoA or acyl-ACP.</text>
</comment>
<comment type="subunit">
    <text evidence="10">Probably interacts with PlsX.</text>
</comment>
<keyword evidence="9 10" id="KW-1208">Phospholipid metabolism</keyword>
<feature type="transmembrane region" description="Helical" evidence="10">
    <location>
        <begin position="79"/>
        <end position="97"/>
    </location>
</feature>
<keyword evidence="8 10" id="KW-0594">Phospholipid biosynthesis</keyword>
<evidence type="ECO:0000256" key="6">
    <source>
        <dbReference type="ARBA" id="ARBA00023098"/>
    </source>
</evidence>
<comment type="subcellular location">
    <subcellularLocation>
        <location evidence="10">Cell membrane</location>
        <topology evidence="10">Multi-pass membrane protein</topology>
    </subcellularLocation>
</comment>
<keyword evidence="2 10" id="KW-0444">Lipid biosynthesis</keyword>
<keyword evidence="6 10" id="KW-0443">Lipid metabolism</keyword>
<dbReference type="InterPro" id="IPR003811">
    <property type="entry name" value="G3P_acylTferase_PlsY"/>
</dbReference>
<dbReference type="PANTHER" id="PTHR30309:SF0">
    <property type="entry name" value="GLYCEROL-3-PHOSPHATE ACYLTRANSFERASE-RELATED"/>
    <property type="match status" value="1"/>
</dbReference>
<accession>A0ABM9N8X3</accession>
<evidence type="ECO:0000256" key="8">
    <source>
        <dbReference type="ARBA" id="ARBA00023209"/>
    </source>
</evidence>
<evidence type="ECO:0000256" key="2">
    <source>
        <dbReference type="ARBA" id="ARBA00022516"/>
    </source>
</evidence>
<name>A0ABM9N8X3_9RICK</name>
<reference evidence="11 12" key="1">
    <citation type="submission" date="2024-01" db="EMBL/GenBank/DDBJ databases">
        <authorList>
            <person name="Kunselman E."/>
        </authorList>
    </citation>
    <scope>NUCLEOTIDE SEQUENCE [LARGE SCALE GENOMIC DNA]</scope>
    <source>
        <strain evidence="11">2 abalone samples</strain>
    </source>
</reference>
<comment type="caution">
    <text evidence="10">Lacks conserved residue(s) required for the propagation of feature annotation.</text>
</comment>
<comment type="similarity">
    <text evidence="10">Belongs to the PlsY family.</text>
</comment>
<comment type="caution">
    <text evidence="11">The sequence shown here is derived from an EMBL/GenBank/DDBJ whole genome shotgun (WGS) entry which is preliminary data.</text>
</comment>
<organism evidence="11 12">
    <name type="scientific">Candidatus Xenohaliotis californiensis</name>
    <dbReference type="NCBI Taxonomy" id="84677"/>
    <lineage>
        <taxon>Bacteria</taxon>
        <taxon>Pseudomonadati</taxon>
        <taxon>Pseudomonadota</taxon>
        <taxon>Alphaproteobacteria</taxon>
        <taxon>Rickettsiales</taxon>
        <taxon>Anaplasmataceae</taxon>
        <taxon>Candidatus Xenohaliotis</taxon>
    </lineage>
</organism>
<dbReference type="RefSeq" id="WP_338364666.1">
    <property type="nucleotide sequence ID" value="NZ_CAWVOK010000031.1"/>
</dbReference>
<comment type="pathway">
    <text evidence="10">Lipid metabolism; phospholipid metabolism.</text>
</comment>